<dbReference type="Gene3D" id="3.40.50.2000">
    <property type="entry name" value="Glycogen Phosphorylase B"/>
    <property type="match status" value="1"/>
</dbReference>
<gene>
    <name evidence="4" type="ORF">METZ01_LOCUS458075</name>
</gene>
<accession>A0A383AC67</accession>
<feature type="non-terminal residue" evidence="4">
    <location>
        <position position="252"/>
    </location>
</feature>
<organism evidence="4">
    <name type="scientific">marine metagenome</name>
    <dbReference type="NCBI Taxonomy" id="408172"/>
    <lineage>
        <taxon>unclassified sequences</taxon>
        <taxon>metagenomes</taxon>
        <taxon>ecological metagenomes</taxon>
    </lineage>
</organism>
<dbReference type="PANTHER" id="PTHR12526:SF629">
    <property type="entry name" value="TEICHURONIC ACID BIOSYNTHESIS GLYCOSYLTRANSFERASE TUAH-RELATED"/>
    <property type="match status" value="1"/>
</dbReference>
<sequence>KGKKKLLYNMGCKIEKFLINKANLVITVNQSIAEILMRENNVSSVNVLKNMPYKSTNNKMVSKIESGFPNCKFNLIYTGNVEKGRGMSSIIEAFKFVHPDVGLAIMGRDSDYRNKMIELVKSSKLENRIKFISAVLPEEVVNFCKLADTGIAPIKNICKSYYLSLPNKIFEYIQAGIPVMSSDFPEMKRVIDEYNIGNTFDVEDELDIAKAINTLYNDGKLYKIYCNNSKYAAEHLNWDMEKLKLLNIYSQL</sequence>
<dbReference type="SUPFAM" id="SSF53756">
    <property type="entry name" value="UDP-Glycosyltransferase/glycogen phosphorylase"/>
    <property type="match status" value="1"/>
</dbReference>
<dbReference type="AlphaFoldDB" id="A0A383AC67"/>
<reference evidence="4" key="1">
    <citation type="submission" date="2018-05" db="EMBL/GenBank/DDBJ databases">
        <authorList>
            <person name="Lanie J.A."/>
            <person name="Ng W.-L."/>
            <person name="Kazmierczak K.M."/>
            <person name="Andrzejewski T.M."/>
            <person name="Davidsen T.M."/>
            <person name="Wayne K.J."/>
            <person name="Tettelin H."/>
            <person name="Glass J.I."/>
            <person name="Rusch D."/>
            <person name="Podicherti R."/>
            <person name="Tsui H.-C.T."/>
            <person name="Winkler M.E."/>
        </authorList>
    </citation>
    <scope>NUCLEOTIDE SEQUENCE</scope>
</reference>
<dbReference type="Pfam" id="PF00534">
    <property type="entry name" value="Glycos_transf_1"/>
    <property type="match status" value="1"/>
</dbReference>
<dbReference type="InterPro" id="IPR001296">
    <property type="entry name" value="Glyco_trans_1"/>
</dbReference>
<feature type="non-terminal residue" evidence="4">
    <location>
        <position position="1"/>
    </location>
</feature>
<evidence type="ECO:0000259" key="3">
    <source>
        <dbReference type="Pfam" id="PF00534"/>
    </source>
</evidence>
<evidence type="ECO:0000256" key="2">
    <source>
        <dbReference type="ARBA" id="ARBA00022679"/>
    </source>
</evidence>
<dbReference type="GO" id="GO:0016757">
    <property type="term" value="F:glycosyltransferase activity"/>
    <property type="evidence" value="ECO:0007669"/>
    <property type="project" value="UniProtKB-KW"/>
</dbReference>
<evidence type="ECO:0000256" key="1">
    <source>
        <dbReference type="ARBA" id="ARBA00022676"/>
    </source>
</evidence>
<feature type="domain" description="Glycosyl transferase family 1" evidence="3">
    <location>
        <begin position="66"/>
        <end position="229"/>
    </location>
</feature>
<keyword evidence="1" id="KW-0328">Glycosyltransferase</keyword>
<protein>
    <recommendedName>
        <fullName evidence="3">Glycosyl transferase family 1 domain-containing protein</fullName>
    </recommendedName>
</protein>
<dbReference type="EMBL" id="UINC01190863">
    <property type="protein sequence ID" value="SVE05221.1"/>
    <property type="molecule type" value="Genomic_DNA"/>
</dbReference>
<dbReference type="PANTHER" id="PTHR12526">
    <property type="entry name" value="GLYCOSYLTRANSFERASE"/>
    <property type="match status" value="1"/>
</dbReference>
<keyword evidence="2" id="KW-0808">Transferase</keyword>
<proteinExistence type="predicted"/>
<name>A0A383AC67_9ZZZZ</name>
<evidence type="ECO:0000313" key="4">
    <source>
        <dbReference type="EMBL" id="SVE05221.1"/>
    </source>
</evidence>